<accession>A0A072TVB2</accession>
<dbReference type="Proteomes" id="UP000265566">
    <property type="component" value="Chromosome 8"/>
</dbReference>
<reference evidence="3" key="3">
    <citation type="submission" date="2015-04" db="UniProtKB">
        <authorList>
            <consortium name="EnsemblPlants"/>
        </authorList>
    </citation>
    <scope>IDENTIFICATION</scope>
    <source>
        <strain evidence="3">cv. Jemalong A17</strain>
    </source>
</reference>
<dbReference type="EMBL" id="CM001224">
    <property type="protein sequence ID" value="KEH20813.1"/>
    <property type="molecule type" value="Genomic_DNA"/>
</dbReference>
<dbReference type="EMBL" id="PSQE01000008">
    <property type="protein sequence ID" value="RHN42906.1"/>
    <property type="molecule type" value="Genomic_DNA"/>
</dbReference>
<evidence type="ECO:0000313" key="4">
    <source>
        <dbReference type="Proteomes" id="UP000002051"/>
    </source>
</evidence>
<dbReference type="Proteomes" id="UP000002051">
    <property type="component" value="Chromosome 8"/>
</dbReference>
<reference evidence="1 4" key="2">
    <citation type="journal article" date="2014" name="BMC Genomics">
        <title>An improved genome release (version Mt4.0) for the model legume Medicago truncatula.</title>
        <authorList>
            <person name="Tang H."/>
            <person name="Krishnakumar V."/>
            <person name="Bidwell S."/>
            <person name="Rosen B."/>
            <person name="Chan A."/>
            <person name="Zhou S."/>
            <person name="Gentzbittel L."/>
            <person name="Childs K.L."/>
            <person name="Yandell M."/>
            <person name="Gundlach H."/>
            <person name="Mayer K.F."/>
            <person name="Schwartz D.C."/>
            <person name="Town C.D."/>
        </authorList>
    </citation>
    <scope>GENOME REANNOTATION</scope>
    <source>
        <strain evidence="1">A17</strain>
        <strain evidence="3 4">cv. Jemalong A17</strain>
    </source>
</reference>
<dbReference type="Gramene" id="rna49412">
    <property type="protein sequence ID" value="RHN42906.1"/>
    <property type="gene ID" value="gene49412"/>
</dbReference>
<reference evidence="1 4" key="1">
    <citation type="journal article" date="2011" name="Nature">
        <title>The Medicago genome provides insight into the evolution of rhizobial symbioses.</title>
        <authorList>
            <person name="Young N.D."/>
            <person name="Debelle F."/>
            <person name="Oldroyd G.E."/>
            <person name="Geurts R."/>
            <person name="Cannon S.B."/>
            <person name="Udvardi M.K."/>
            <person name="Benedito V.A."/>
            <person name="Mayer K.F."/>
            <person name="Gouzy J."/>
            <person name="Schoof H."/>
            <person name="Van de Peer Y."/>
            <person name="Proost S."/>
            <person name="Cook D.R."/>
            <person name="Meyers B.C."/>
            <person name="Spannagl M."/>
            <person name="Cheung F."/>
            <person name="De Mita S."/>
            <person name="Krishnakumar V."/>
            <person name="Gundlach H."/>
            <person name="Zhou S."/>
            <person name="Mudge J."/>
            <person name="Bharti A.K."/>
            <person name="Murray J.D."/>
            <person name="Naoumkina M.A."/>
            <person name="Rosen B."/>
            <person name="Silverstein K.A."/>
            <person name="Tang H."/>
            <person name="Rombauts S."/>
            <person name="Zhao P.X."/>
            <person name="Zhou P."/>
            <person name="Barbe V."/>
            <person name="Bardou P."/>
            <person name="Bechner M."/>
            <person name="Bellec A."/>
            <person name="Berger A."/>
            <person name="Berges H."/>
            <person name="Bidwell S."/>
            <person name="Bisseling T."/>
            <person name="Choisne N."/>
            <person name="Couloux A."/>
            <person name="Denny R."/>
            <person name="Deshpande S."/>
            <person name="Dai X."/>
            <person name="Doyle J.J."/>
            <person name="Dudez A.M."/>
            <person name="Farmer A.D."/>
            <person name="Fouteau S."/>
            <person name="Franken C."/>
            <person name="Gibelin C."/>
            <person name="Gish J."/>
            <person name="Goldstein S."/>
            <person name="Gonzalez A.J."/>
            <person name="Green P.J."/>
            <person name="Hallab A."/>
            <person name="Hartog M."/>
            <person name="Hua A."/>
            <person name="Humphray S.J."/>
            <person name="Jeong D.H."/>
            <person name="Jing Y."/>
            <person name="Jocker A."/>
            <person name="Kenton S.M."/>
            <person name="Kim D.J."/>
            <person name="Klee K."/>
            <person name="Lai H."/>
            <person name="Lang C."/>
            <person name="Lin S."/>
            <person name="Macmil S.L."/>
            <person name="Magdelenat G."/>
            <person name="Matthews L."/>
            <person name="McCorrison J."/>
            <person name="Monaghan E.L."/>
            <person name="Mun J.H."/>
            <person name="Najar F.Z."/>
            <person name="Nicholson C."/>
            <person name="Noirot C."/>
            <person name="O'Bleness M."/>
            <person name="Paule C.R."/>
            <person name="Poulain J."/>
            <person name="Prion F."/>
            <person name="Qin B."/>
            <person name="Qu C."/>
            <person name="Retzel E.F."/>
            <person name="Riddle C."/>
            <person name="Sallet E."/>
            <person name="Samain S."/>
            <person name="Samson N."/>
            <person name="Sanders I."/>
            <person name="Saurat O."/>
            <person name="Scarpelli C."/>
            <person name="Schiex T."/>
            <person name="Segurens B."/>
            <person name="Severin A.J."/>
            <person name="Sherrier D.J."/>
            <person name="Shi R."/>
            <person name="Sims S."/>
            <person name="Singer S.R."/>
            <person name="Sinharoy S."/>
            <person name="Sterck L."/>
            <person name="Viollet A."/>
            <person name="Wang B.B."/>
            <person name="Wang K."/>
            <person name="Wang M."/>
            <person name="Wang X."/>
            <person name="Warfsmann J."/>
            <person name="Weissenbach J."/>
            <person name="White D.D."/>
            <person name="White J.D."/>
            <person name="Wiley G.B."/>
            <person name="Wincker P."/>
            <person name="Xing Y."/>
            <person name="Yang L."/>
            <person name="Yao Z."/>
            <person name="Ying F."/>
            <person name="Zhai J."/>
            <person name="Zhou L."/>
            <person name="Zuber A."/>
            <person name="Denarie J."/>
            <person name="Dixon R.A."/>
            <person name="May G.D."/>
            <person name="Schwartz D.C."/>
            <person name="Rogers J."/>
            <person name="Quetier F."/>
            <person name="Town C.D."/>
            <person name="Roe B.A."/>
        </authorList>
    </citation>
    <scope>NUCLEOTIDE SEQUENCE [LARGE SCALE GENOMIC DNA]</scope>
    <source>
        <strain evidence="1">A17</strain>
        <strain evidence="3 4">cv. Jemalong A17</strain>
    </source>
</reference>
<keyword evidence="4" id="KW-1185">Reference proteome</keyword>
<gene>
    <name evidence="1" type="ordered locus">MTR_8g090115</name>
    <name evidence="2" type="ORF">MtrunA17_Chr8g0382061</name>
</gene>
<reference evidence="2" key="4">
    <citation type="journal article" date="2018" name="Nat. Plants">
        <title>Whole-genome landscape of Medicago truncatula symbiotic genes.</title>
        <authorList>
            <person name="Pecrix Y."/>
            <person name="Gamas P."/>
            <person name="Carrere S."/>
        </authorList>
    </citation>
    <scope>NUCLEOTIDE SEQUENCE</scope>
    <source>
        <tissue evidence="2">Leaves</tissue>
    </source>
</reference>
<dbReference type="AlphaFoldDB" id="A0A072TVB2"/>
<evidence type="ECO:0000313" key="3">
    <source>
        <dbReference type="EnsemblPlants" id="KEH20813"/>
    </source>
</evidence>
<protein>
    <submittedName>
        <fullName evidence="1 3">Uncharacterized protein</fullName>
    </submittedName>
</protein>
<evidence type="ECO:0000313" key="2">
    <source>
        <dbReference type="EMBL" id="RHN42906.1"/>
    </source>
</evidence>
<dbReference type="EnsemblPlants" id="KEH20813">
    <property type="protein sequence ID" value="KEH20813"/>
    <property type="gene ID" value="MTR_8g090115"/>
</dbReference>
<proteinExistence type="predicted"/>
<dbReference type="HOGENOM" id="CLU_2458254_0_0_1"/>
<name>A0A072TVB2_MEDTR</name>
<evidence type="ECO:0000313" key="1">
    <source>
        <dbReference type="EMBL" id="KEH20813.1"/>
    </source>
</evidence>
<sequence length="89" mass="9771">MRLMVAQIASPSFLIRDCDLDQCSAKRSAIEGHVDENNTIERVSCCCGGSDDNDGGGCGCDGDSSRKKLRFVKKLQISRNVRMRVCEIT</sequence>
<organism evidence="1 4">
    <name type="scientific">Medicago truncatula</name>
    <name type="common">Barrel medic</name>
    <name type="synonym">Medicago tribuloides</name>
    <dbReference type="NCBI Taxonomy" id="3880"/>
    <lineage>
        <taxon>Eukaryota</taxon>
        <taxon>Viridiplantae</taxon>
        <taxon>Streptophyta</taxon>
        <taxon>Embryophyta</taxon>
        <taxon>Tracheophyta</taxon>
        <taxon>Spermatophyta</taxon>
        <taxon>Magnoliopsida</taxon>
        <taxon>eudicotyledons</taxon>
        <taxon>Gunneridae</taxon>
        <taxon>Pentapetalae</taxon>
        <taxon>rosids</taxon>
        <taxon>fabids</taxon>
        <taxon>Fabales</taxon>
        <taxon>Fabaceae</taxon>
        <taxon>Papilionoideae</taxon>
        <taxon>50 kb inversion clade</taxon>
        <taxon>NPAAA clade</taxon>
        <taxon>Hologalegina</taxon>
        <taxon>IRL clade</taxon>
        <taxon>Trifolieae</taxon>
        <taxon>Medicago</taxon>
    </lineage>
</organism>